<evidence type="ECO:0000313" key="1">
    <source>
        <dbReference type="EMBL" id="KAE9111886.1"/>
    </source>
</evidence>
<name>A0A6A3SGU7_9STRA</name>
<reference evidence="1 2" key="1">
    <citation type="submission" date="2018-08" db="EMBL/GenBank/DDBJ databases">
        <title>Genomic investigation of the strawberry pathogen Phytophthora fragariae indicates pathogenicity is determined by transcriptional variation in three key races.</title>
        <authorList>
            <person name="Adams T.M."/>
            <person name="Armitage A.D."/>
            <person name="Sobczyk M.K."/>
            <person name="Bates H.J."/>
            <person name="Dunwell J.M."/>
            <person name="Nellist C.F."/>
            <person name="Harrison R.J."/>
        </authorList>
    </citation>
    <scope>NUCLEOTIDE SEQUENCE [LARGE SCALE GENOMIC DNA]</scope>
    <source>
        <strain evidence="1 2">NOV-5</strain>
    </source>
</reference>
<protein>
    <submittedName>
        <fullName evidence="1">Uncharacterized protein</fullName>
    </submittedName>
</protein>
<sequence length="106" mass="11670">MHATERPRTLLLASRSLPCSSADAATNLAAAVAHKTNAERSLATPPTSCIPPPTTNLASGRAQLAFRGDVPCKMQKRRMRVSHARRPPDHVPQWSINFSMRHEYVT</sequence>
<gene>
    <name evidence="1" type="ORF">PF006_g20109</name>
</gene>
<dbReference type="Proteomes" id="UP000440732">
    <property type="component" value="Unassembled WGS sequence"/>
</dbReference>
<proteinExistence type="predicted"/>
<organism evidence="1 2">
    <name type="scientific">Phytophthora fragariae</name>
    <dbReference type="NCBI Taxonomy" id="53985"/>
    <lineage>
        <taxon>Eukaryota</taxon>
        <taxon>Sar</taxon>
        <taxon>Stramenopiles</taxon>
        <taxon>Oomycota</taxon>
        <taxon>Peronosporomycetes</taxon>
        <taxon>Peronosporales</taxon>
        <taxon>Peronosporaceae</taxon>
        <taxon>Phytophthora</taxon>
    </lineage>
</organism>
<evidence type="ECO:0000313" key="2">
    <source>
        <dbReference type="Proteomes" id="UP000440732"/>
    </source>
</evidence>
<comment type="caution">
    <text evidence="1">The sequence shown here is derived from an EMBL/GenBank/DDBJ whole genome shotgun (WGS) entry which is preliminary data.</text>
</comment>
<dbReference type="EMBL" id="QXGA01001728">
    <property type="protein sequence ID" value="KAE9111886.1"/>
    <property type="molecule type" value="Genomic_DNA"/>
</dbReference>
<dbReference type="AlphaFoldDB" id="A0A6A3SGU7"/>
<accession>A0A6A3SGU7</accession>